<dbReference type="Pfam" id="PF01112">
    <property type="entry name" value="Asparaginase_2"/>
    <property type="match status" value="1"/>
</dbReference>
<dbReference type="PANTHER" id="PTHR10188:SF6">
    <property type="entry name" value="N(4)-(BETA-N-ACETYLGLUCOSAMINYL)-L-ASPARAGINASE"/>
    <property type="match status" value="1"/>
</dbReference>
<evidence type="ECO:0000313" key="1">
    <source>
        <dbReference type="EMBL" id="SUZ81317.1"/>
    </source>
</evidence>
<name>A0A381QU45_9ZZZZ</name>
<dbReference type="GO" id="GO:0016811">
    <property type="term" value="F:hydrolase activity, acting on carbon-nitrogen (but not peptide) bonds, in linear amides"/>
    <property type="evidence" value="ECO:0007669"/>
    <property type="project" value="UniProtKB-ARBA"/>
</dbReference>
<proteinExistence type="predicted"/>
<dbReference type="AlphaFoldDB" id="A0A381QU45"/>
<evidence type="ECO:0008006" key="2">
    <source>
        <dbReference type="Google" id="ProtNLM"/>
    </source>
</evidence>
<dbReference type="Gene3D" id="3.60.20.30">
    <property type="entry name" value="(Glycosyl)asparaginase"/>
    <property type="match status" value="1"/>
</dbReference>
<reference evidence="1" key="1">
    <citation type="submission" date="2018-05" db="EMBL/GenBank/DDBJ databases">
        <authorList>
            <person name="Lanie J.A."/>
            <person name="Ng W.-L."/>
            <person name="Kazmierczak K.M."/>
            <person name="Andrzejewski T.M."/>
            <person name="Davidsen T.M."/>
            <person name="Wayne K.J."/>
            <person name="Tettelin H."/>
            <person name="Glass J.I."/>
            <person name="Rusch D."/>
            <person name="Podicherti R."/>
            <person name="Tsui H.-C.T."/>
            <person name="Winkler M.E."/>
        </authorList>
    </citation>
    <scope>NUCLEOTIDE SEQUENCE</scope>
</reference>
<organism evidence="1">
    <name type="scientific">marine metagenome</name>
    <dbReference type="NCBI Taxonomy" id="408172"/>
    <lineage>
        <taxon>unclassified sequences</taxon>
        <taxon>metagenomes</taxon>
        <taxon>ecological metagenomes</taxon>
    </lineage>
</organism>
<dbReference type="EMBL" id="UINC01001462">
    <property type="protein sequence ID" value="SUZ81317.1"/>
    <property type="molecule type" value="Genomic_DNA"/>
</dbReference>
<protein>
    <recommendedName>
        <fullName evidence="2">Asparaginase</fullName>
    </recommendedName>
</protein>
<dbReference type="InterPro" id="IPR000246">
    <property type="entry name" value="Peptidase_T2"/>
</dbReference>
<dbReference type="InterPro" id="IPR029055">
    <property type="entry name" value="Ntn_hydrolases_N"/>
</dbReference>
<dbReference type="SUPFAM" id="SSF56235">
    <property type="entry name" value="N-terminal nucleophile aminohydrolases (Ntn hydrolases)"/>
    <property type="match status" value="1"/>
</dbReference>
<gene>
    <name evidence="1" type="ORF">METZ01_LOCUS34171</name>
</gene>
<accession>A0A381QU45</accession>
<sequence length="282" mass="30070">MLQLVIHGGAGSLEGKTAEAQNIHLSLCRIWEETFELLKKNTAEEAVIHGIRLLEDDPVFNAGTGSKLQADGEVRMSAALMDGVKNRFSGVINVQNIRFPIEAAALLSKEKNKVLSADQATEFCRKHGFDEHDPVTPARLQEYEQKCSGIHGTVGIVALDKKGSIIAGTSTGGIGHEIPGRVSDSPTVAGTYASSKAGVSCTGVGEQITQQAAAAKIVTRVEDGMSLHEAVSKTLMESNNFNYSFGLISLDANGQIEVGKTAALGEVYYAYHNGEGIETFYN</sequence>
<dbReference type="PANTHER" id="PTHR10188">
    <property type="entry name" value="L-ASPARAGINASE"/>
    <property type="match status" value="1"/>
</dbReference>
<dbReference type="CDD" id="cd14949">
    <property type="entry name" value="Asparaginase_2_like_3"/>
    <property type="match status" value="1"/>
</dbReference>